<reference evidence="2" key="1">
    <citation type="submission" date="2022-08" db="UniProtKB">
        <authorList>
            <consortium name="EnsemblMetazoa"/>
        </authorList>
    </citation>
    <scope>IDENTIFICATION</scope>
    <source>
        <strain evidence="2">EBRO</strain>
    </source>
</reference>
<sequence>MKTSKFLRDLCWENIKHFITFAMEHTPKPHNEHEVTGVSRSGRVCKKPSKLMDFQFPDEVEAKQKKVTTPQQRFGAKLSYAQDEQHGTQDEMHTESDGNYDSHSNASSDSESISSDDDNVMDIDEAYGVQDDGDESEGELMIDSSSRKDGDKTKRVPRRKGDKSRRSVKTPKTGGGKSMSKRKKTKKRTKSNSHKRRDKMAHFKPPGCQPTDVAAHLSLLGDSLTIIGERLKEHKGEVAISGSLSVLLDSFLCALGPLMCLTLQIPGVERNSDHLKELFQNTLDDIAYVMPGL</sequence>
<feature type="compositionally biased region" description="Basic residues" evidence="1">
    <location>
        <begin position="155"/>
        <end position="169"/>
    </location>
</feature>
<evidence type="ECO:0008006" key="3">
    <source>
        <dbReference type="Google" id="ProtNLM"/>
    </source>
</evidence>
<accession>A0A182IUD2</accession>
<feature type="compositionally biased region" description="Basic and acidic residues" evidence="1">
    <location>
        <begin position="145"/>
        <end position="154"/>
    </location>
</feature>
<organism evidence="2">
    <name type="scientific">Anopheles atroparvus</name>
    <name type="common">European mosquito</name>
    <dbReference type="NCBI Taxonomy" id="41427"/>
    <lineage>
        <taxon>Eukaryota</taxon>
        <taxon>Metazoa</taxon>
        <taxon>Ecdysozoa</taxon>
        <taxon>Arthropoda</taxon>
        <taxon>Hexapoda</taxon>
        <taxon>Insecta</taxon>
        <taxon>Pterygota</taxon>
        <taxon>Neoptera</taxon>
        <taxon>Endopterygota</taxon>
        <taxon>Diptera</taxon>
        <taxon>Nematocera</taxon>
        <taxon>Culicoidea</taxon>
        <taxon>Culicidae</taxon>
        <taxon>Anophelinae</taxon>
        <taxon>Anopheles</taxon>
    </lineage>
</organism>
<dbReference type="PANTHER" id="PTHR46584">
    <property type="entry name" value="HMG DOMAIN-CONTAINING PROTEIN 4"/>
    <property type="match status" value="1"/>
</dbReference>
<protein>
    <recommendedName>
        <fullName evidence="3">HMG box domain-containing protein</fullName>
    </recommendedName>
</protein>
<dbReference type="AlphaFoldDB" id="A0A182IUD2"/>
<dbReference type="PANTHER" id="PTHR46584:SF1">
    <property type="entry name" value="HMG DOMAIN-CONTAINING PROTEIN 4"/>
    <property type="match status" value="1"/>
</dbReference>
<feature type="compositionally biased region" description="Acidic residues" evidence="1">
    <location>
        <begin position="114"/>
        <end position="140"/>
    </location>
</feature>
<dbReference type="VEuPathDB" id="VectorBase:AATE005664"/>
<dbReference type="InterPro" id="IPR042477">
    <property type="entry name" value="HMGXB4"/>
</dbReference>
<feature type="compositionally biased region" description="Basic and acidic residues" evidence="1">
    <location>
        <begin position="83"/>
        <end position="96"/>
    </location>
</feature>
<feature type="region of interest" description="Disordered" evidence="1">
    <location>
        <begin position="63"/>
        <end position="208"/>
    </location>
</feature>
<dbReference type="EnsemblMetazoa" id="AATE005664-RA">
    <property type="protein sequence ID" value="AATE005664-PA.1"/>
    <property type="gene ID" value="AATE005664"/>
</dbReference>
<evidence type="ECO:0000256" key="1">
    <source>
        <dbReference type="SAM" id="MobiDB-lite"/>
    </source>
</evidence>
<feature type="compositionally biased region" description="Basic residues" evidence="1">
    <location>
        <begin position="179"/>
        <end position="199"/>
    </location>
</feature>
<feature type="compositionally biased region" description="Low complexity" evidence="1">
    <location>
        <begin position="101"/>
        <end position="113"/>
    </location>
</feature>
<proteinExistence type="predicted"/>
<dbReference type="STRING" id="41427.A0A182IUD2"/>
<evidence type="ECO:0000313" key="2">
    <source>
        <dbReference type="EnsemblMetazoa" id="AATE005664-PA.1"/>
    </source>
</evidence>
<name>A0A182IUD2_ANOAO</name>